<evidence type="ECO:0000313" key="1">
    <source>
        <dbReference type="EMBL" id="PKI56578.1"/>
    </source>
</evidence>
<gene>
    <name evidence="1" type="ORF">CRG98_023022</name>
</gene>
<comment type="caution">
    <text evidence="1">The sequence shown here is derived from an EMBL/GenBank/DDBJ whole genome shotgun (WGS) entry which is preliminary data.</text>
</comment>
<proteinExistence type="predicted"/>
<dbReference type="Proteomes" id="UP000233551">
    <property type="component" value="Unassembled WGS sequence"/>
</dbReference>
<keyword evidence="2" id="KW-1185">Reference proteome</keyword>
<sequence length="103" mass="11278">MGRGCRSATSPHDRCCMHSQRILATMEVGSGPHIGGPALEFIEISNSRSRSIQRLGPPIEDPNPPLMFSMSYMGVGNLGGGARVADRWRKPLPHSFSNFRTKL</sequence>
<name>A0A2I0JJY9_PUNGR</name>
<dbReference type="EMBL" id="PGOL01001592">
    <property type="protein sequence ID" value="PKI56578.1"/>
    <property type="molecule type" value="Genomic_DNA"/>
</dbReference>
<evidence type="ECO:0000313" key="2">
    <source>
        <dbReference type="Proteomes" id="UP000233551"/>
    </source>
</evidence>
<dbReference type="AlphaFoldDB" id="A0A2I0JJY9"/>
<organism evidence="1 2">
    <name type="scientific">Punica granatum</name>
    <name type="common">Pomegranate</name>
    <dbReference type="NCBI Taxonomy" id="22663"/>
    <lineage>
        <taxon>Eukaryota</taxon>
        <taxon>Viridiplantae</taxon>
        <taxon>Streptophyta</taxon>
        <taxon>Embryophyta</taxon>
        <taxon>Tracheophyta</taxon>
        <taxon>Spermatophyta</taxon>
        <taxon>Magnoliopsida</taxon>
        <taxon>eudicotyledons</taxon>
        <taxon>Gunneridae</taxon>
        <taxon>Pentapetalae</taxon>
        <taxon>rosids</taxon>
        <taxon>malvids</taxon>
        <taxon>Myrtales</taxon>
        <taxon>Lythraceae</taxon>
        <taxon>Punica</taxon>
    </lineage>
</organism>
<accession>A0A2I0JJY9</accession>
<protein>
    <submittedName>
        <fullName evidence="1">Uncharacterized protein</fullName>
    </submittedName>
</protein>
<reference evidence="1 2" key="1">
    <citation type="submission" date="2017-11" db="EMBL/GenBank/DDBJ databases">
        <title>De-novo sequencing of pomegranate (Punica granatum L.) genome.</title>
        <authorList>
            <person name="Akparov Z."/>
            <person name="Amiraslanov A."/>
            <person name="Hajiyeva S."/>
            <person name="Abbasov M."/>
            <person name="Kaur K."/>
            <person name="Hamwieh A."/>
            <person name="Solovyev V."/>
            <person name="Salamov A."/>
            <person name="Braich B."/>
            <person name="Kosarev P."/>
            <person name="Mahmoud A."/>
            <person name="Hajiyev E."/>
            <person name="Babayeva S."/>
            <person name="Izzatullayeva V."/>
            <person name="Mammadov A."/>
            <person name="Mammadov A."/>
            <person name="Sharifova S."/>
            <person name="Ojaghi J."/>
            <person name="Eynullazada K."/>
            <person name="Bayramov B."/>
            <person name="Abdulazimova A."/>
            <person name="Shahmuradov I."/>
        </authorList>
    </citation>
    <scope>NUCLEOTIDE SEQUENCE [LARGE SCALE GENOMIC DNA]</scope>
    <source>
        <strain evidence="2">cv. AG2017</strain>
        <tissue evidence="1">Leaf</tissue>
    </source>
</reference>